<feature type="binding site" evidence="3">
    <location>
        <position position="347"/>
    </location>
    <ligand>
        <name>FAD</name>
        <dbReference type="ChEBI" id="CHEBI:57692"/>
    </ligand>
</feature>
<dbReference type="InterPro" id="IPR036188">
    <property type="entry name" value="FAD/NAD-bd_sf"/>
</dbReference>
<proteinExistence type="inferred from homology"/>
<dbReference type="GO" id="GO:0000166">
    <property type="term" value="F:nucleotide binding"/>
    <property type="evidence" value="ECO:0007669"/>
    <property type="project" value="UniProtKB-KW"/>
</dbReference>
<feature type="binding site" evidence="3">
    <location>
        <position position="343"/>
    </location>
    <ligand>
        <name>L-tryptophan</name>
        <dbReference type="ChEBI" id="CHEBI:57912"/>
    </ligand>
</feature>
<dbReference type="Proteomes" id="UP000318509">
    <property type="component" value="Unassembled WGS sequence"/>
</dbReference>
<evidence type="ECO:0000256" key="2">
    <source>
        <dbReference type="PIRSR" id="PIRSR011396-1"/>
    </source>
</evidence>
<evidence type="ECO:0000256" key="3">
    <source>
        <dbReference type="PIRSR" id="PIRSR011396-2"/>
    </source>
</evidence>
<dbReference type="SUPFAM" id="SSF51905">
    <property type="entry name" value="FAD/NAD(P)-binding domain"/>
    <property type="match status" value="1"/>
</dbReference>
<feature type="binding site" evidence="3">
    <location>
        <begin position="14"/>
        <end position="17"/>
    </location>
    <ligand>
        <name>FAD</name>
        <dbReference type="ChEBI" id="CHEBI:57692"/>
    </ligand>
</feature>
<dbReference type="PANTHER" id="PTHR43747">
    <property type="entry name" value="FAD-BINDING PROTEIN"/>
    <property type="match status" value="1"/>
</dbReference>
<evidence type="ECO:0000313" key="4">
    <source>
        <dbReference type="EMBL" id="TMI91985.1"/>
    </source>
</evidence>
<protein>
    <submittedName>
        <fullName evidence="4">Tryptophan 7-halogenase</fullName>
    </submittedName>
</protein>
<reference evidence="4 5" key="1">
    <citation type="journal article" date="2019" name="Nat. Microbiol.">
        <title>Mediterranean grassland soil C-N compound turnover is dependent on rainfall and depth, and is mediated by genomically divergent microorganisms.</title>
        <authorList>
            <person name="Diamond S."/>
            <person name="Andeer P.F."/>
            <person name="Li Z."/>
            <person name="Crits-Christoph A."/>
            <person name="Burstein D."/>
            <person name="Anantharaman K."/>
            <person name="Lane K.R."/>
            <person name="Thomas B.C."/>
            <person name="Pan C."/>
            <person name="Northen T.R."/>
            <person name="Banfield J.F."/>
        </authorList>
    </citation>
    <scope>NUCLEOTIDE SEQUENCE [LARGE SCALE GENOMIC DNA]</scope>
    <source>
        <strain evidence="4">NP_3</strain>
    </source>
</reference>
<dbReference type="AlphaFoldDB" id="A0A537K886"/>
<keyword evidence="3" id="KW-0274">FAD</keyword>
<keyword evidence="3" id="KW-0285">Flavoprotein</keyword>
<accession>A0A537K886</accession>
<dbReference type="PIRSF" id="PIRSF011396">
    <property type="entry name" value="Trp_halogenase"/>
    <property type="match status" value="1"/>
</dbReference>
<dbReference type="PANTHER" id="PTHR43747:SF4">
    <property type="entry name" value="FLAVIN-DEPENDENT TRYPTOPHAN HALOGENASE"/>
    <property type="match status" value="1"/>
</dbReference>
<sequence length="507" mass="57431">MPAQEIKSVVIAGGGTAGWMAAAAIAKVMGPRLSITLVESDEIGIIGVGEATIPSIALYNDLLRLDENDFLRQTQGTFKLGIEFVNWYEPGHRYMHAFGAIGKDLAYIPFHHYWLQEVLQGRGESLWHYSLNWMAAHQDRFARLERIADTPLPGVIYAFHFDASLYAAYLRRLAQQMGVRRVEGMIAEVLQNPESGDVSALRLKDGREISGELFIDCTGFRGLLIERTLKVGYDDWTPWLPVDRALAIPTERVGPLTPYTRSTALEAGWQWRIPLQHRTGNGHVYSSAFVDDDRAAELLIANLDSRPLADPRPIRFVTGRRRQLWSHNVVCLGLASGFLEPLESTAIHLIQANIQRLVLLFPHHGDCDHRRAQFNQAAAAEYEYVRDFIILHYYLNNRVGERFWDECRHMSVPDSLTHKIELFRETGGIFPTMYDLFHLTSWLQVMWGQGVRPRGAHPFVQTVAPHDRVEYLKNIRDLIAQAASELPLHDEFIARHCRAPAPAAAVT</sequence>
<evidence type="ECO:0000256" key="1">
    <source>
        <dbReference type="ARBA" id="ARBA00038396"/>
    </source>
</evidence>
<dbReference type="InterPro" id="IPR033856">
    <property type="entry name" value="Trp_halogen"/>
</dbReference>
<dbReference type="GO" id="GO:0004497">
    <property type="term" value="F:monooxygenase activity"/>
    <property type="evidence" value="ECO:0007669"/>
    <property type="project" value="InterPro"/>
</dbReference>
<organism evidence="4 5">
    <name type="scientific">Candidatus Segetimicrobium genomatis</name>
    <dbReference type="NCBI Taxonomy" id="2569760"/>
    <lineage>
        <taxon>Bacteria</taxon>
        <taxon>Bacillati</taxon>
        <taxon>Candidatus Sysuimicrobiota</taxon>
        <taxon>Candidatus Sysuimicrobiia</taxon>
        <taxon>Candidatus Sysuimicrobiales</taxon>
        <taxon>Candidatus Segetimicrobiaceae</taxon>
        <taxon>Candidatus Segetimicrobium</taxon>
    </lineage>
</organism>
<dbReference type="Pfam" id="PF04820">
    <property type="entry name" value="Trp_halogenase"/>
    <property type="match status" value="1"/>
</dbReference>
<feature type="active site" evidence="2">
    <location>
        <position position="79"/>
    </location>
</feature>
<comment type="similarity">
    <text evidence="1">Belongs to the flavin-dependent halogenase family. Bacterial tryptophan halogenase subfamily.</text>
</comment>
<dbReference type="InterPro" id="IPR006905">
    <property type="entry name" value="Flavin_halogenase"/>
</dbReference>
<evidence type="ECO:0000313" key="5">
    <source>
        <dbReference type="Proteomes" id="UP000318509"/>
    </source>
</evidence>
<feature type="binding site" evidence="3">
    <location>
        <position position="334"/>
    </location>
    <ligand>
        <name>FAD</name>
        <dbReference type="ChEBI" id="CHEBI:57692"/>
    </ligand>
</feature>
<name>A0A537K886_9BACT</name>
<keyword evidence="3" id="KW-0547">Nucleotide-binding</keyword>
<dbReference type="Gene3D" id="3.50.50.60">
    <property type="entry name" value="FAD/NAD(P)-binding domain"/>
    <property type="match status" value="1"/>
</dbReference>
<comment type="caution">
    <text evidence="4">The sequence shown here is derived from an EMBL/GenBank/DDBJ whole genome shotgun (WGS) entry which is preliminary data.</text>
</comment>
<dbReference type="EMBL" id="VBAK01000075">
    <property type="protein sequence ID" value="TMI91985.1"/>
    <property type="molecule type" value="Genomic_DNA"/>
</dbReference>
<gene>
    <name evidence="4" type="ORF">E6H00_03220</name>
</gene>
<feature type="binding site" evidence="3">
    <location>
        <position position="79"/>
    </location>
    <ligand>
        <name>7-chloro-L-tryptophan</name>
        <dbReference type="ChEBI" id="CHEBI:58713"/>
    </ligand>
</feature>
<dbReference type="InterPro" id="IPR050816">
    <property type="entry name" value="Flavin-dep_Halogenase_NPB"/>
</dbReference>